<evidence type="ECO:0000313" key="2">
    <source>
        <dbReference type="Proteomes" id="UP000000600"/>
    </source>
</evidence>
<dbReference type="HOGENOM" id="CLU_658006_0_0_1"/>
<dbReference type="OrthoDB" id="295947at2759"/>
<sequence>MLFQSNPQYAKNMQALFIQIRLGNRQKRFEHTMKSMQKIKTFVDLTKRLQLLNPLQFKQVQIIISHLKQQAKLRQFFKKEDDEKNHIIAISKQLELEIDMLNNIENDEEKQHLILDILQLDFSPNEIATMVQESSMTLETHHNLHRILETINKRNLRQQSKNQVLDQINNLNFLQEVNNDSSDFYKETIKSFNQKRHQQQNNELSVNEKFELLKKYLLQKGIQIEKKEKVPHQEYSKFYAQQANKLIKSTKLKQLKQIHVPSPKSASISPELLHPQLYHTNQHLRKIEKLDSNYQTSNNVSSTTLNTPHLTPSKLLKQKSEDFLSFQQQSYTERMIAPKRKSDHQVISTSRNILVSPNENEKEDQPIKLIQAQPQVSYFHKSIDQLREFQANTKAVQTFFRMENKDSLHTMREMEKILKKPLKQHFNEFMSVHQEENDGTDCLGKRKNNMKRNIRLNKIFKSELE</sequence>
<accession>A0DS19</accession>
<gene>
    <name evidence="1" type="ORF">GSPATT00019540001</name>
</gene>
<proteinExistence type="predicted"/>
<dbReference type="GeneID" id="5039018"/>
<evidence type="ECO:0000313" key="1">
    <source>
        <dbReference type="EMBL" id="CAK85836.1"/>
    </source>
</evidence>
<dbReference type="KEGG" id="ptm:GSPATT00019540001"/>
<keyword evidence="2" id="KW-1185">Reference proteome</keyword>
<dbReference type="RefSeq" id="XP_001453233.1">
    <property type="nucleotide sequence ID" value="XM_001453196.1"/>
</dbReference>
<dbReference type="EMBL" id="CT868552">
    <property type="protein sequence ID" value="CAK85836.1"/>
    <property type="molecule type" value="Genomic_DNA"/>
</dbReference>
<dbReference type="InParanoid" id="A0DS19"/>
<protein>
    <submittedName>
        <fullName evidence="1">Uncharacterized protein</fullName>
    </submittedName>
</protein>
<dbReference type="AlphaFoldDB" id="A0DS19"/>
<dbReference type="OMA" id="LHTMREM"/>
<organism evidence="1 2">
    <name type="scientific">Paramecium tetraurelia</name>
    <dbReference type="NCBI Taxonomy" id="5888"/>
    <lineage>
        <taxon>Eukaryota</taxon>
        <taxon>Sar</taxon>
        <taxon>Alveolata</taxon>
        <taxon>Ciliophora</taxon>
        <taxon>Intramacronucleata</taxon>
        <taxon>Oligohymenophorea</taxon>
        <taxon>Peniculida</taxon>
        <taxon>Parameciidae</taxon>
        <taxon>Paramecium</taxon>
    </lineage>
</organism>
<reference evidence="1 2" key="1">
    <citation type="journal article" date="2006" name="Nature">
        <title>Global trends of whole-genome duplications revealed by the ciliate Paramecium tetraurelia.</title>
        <authorList>
            <consortium name="Genoscope"/>
            <person name="Aury J.-M."/>
            <person name="Jaillon O."/>
            <person name="Duret L."/>
            <person name="Noel B."/>
            <person name="Jubin C."/>
            <person name="Porcel B.M."/>
            <person name="Segurens B."/>
            <person name="Daubin V."/>
            <person name="Anthouard V."/>
            <person name="Aiach N."/>
            <person name="Arnaiz O."/>
            <person name="Billaut A."/>
            <person name="Beisson J."/>
            <person name="Blanc I."/>
            <person name="Bouhouche K."/>
            <person name="Camara F."/>
            <person name="Duharcourt S."/>
            <person name="Guigo R."/>
            <person name="Gogendeau D."/>
            <person name="Katinka M."/>
            <person name="Keller A.-M."/>
            <person name="Kissmehl R."/>
            <person name="Klotz C."/>
            <person name="Koll F."/>
            <person name="Le Moue A."/>
            <person name="Lepere C."/>
            <person name="Malinsky S."/>
            <person name="Nowacki M."/>
            <person name="Nowak J.K."/>
            <person name="Plattner H."/>
            <person name="Poulain J."/>
            <person name="Ruiz F."/>
            <person name="Serrano V."/>
            <person name="Zagulski M."/>
            <person name="Dessen P."/>
            <person name="Betermier M."/>
            <person name="Weissenbach J."/>
            <person name="Scarpelli C."/>
            <person name="Schachter V."/>
            <person name="Sperling L."/>
            <person name="Meyer E."/>
            <person name="Cohen J."/>
            <person name="Wincker P."/>
        </authorList>
    </citation>
    <scope>NUCLEOTIDE SEQUENCE [LARGE SCALE GENOMIC DNA]</scope>
    <source>
        <strain evidence="1 2">Stock d4-2</strain>
    </source>
</reference>
<dbReference type="Proteomes" id="UP000000600">
    <property type="component" value="Unassembled WGS sequence"/>
</dbReference>
<name>A0DS19_PARTE</name>